<evidence type="ECO:0000256" key="1">
    <source>
        <dbReference type="ARBA" id="ARBA00004141"/>
    </source>
</evidence>
<dbReference type="FunFam" id="1.20.1510.10:FF:000005">
    <property type="entry name" value="Putative Cation diffusion facilitator 1"/>
    <property type="match status" value="1"/>
</dbReference>
<evidence type="ECO:0000313" key="11">
    <source>
        <dbReference type="Proteomes" id="UP000799421"/>
    </source>
</evidence>
<evidence type="ECO:0000256" key="7">
    <source>
        <dbReference type="SAM" id="Phobius"/>
    </source>
</evidence>
<comment type="subcellular location">
    <subcellularLocation>
        <location evidence="1">Membrane</location>
        <topology evidence="1">Multi-pass membrane protein</topology>
    </subcellularLocation>
</comment>
<dbReference type="GO" id="GO:0030003">
    <property type="term" value="P:intracellular monoatomic cation homeostasis"/>
    <property type="evidence" value="ECO:0007669"/>
    <property type="project" value="UniProtKB-ARBA"/>
</dbReference>
<dbReference type="InterPro" id="IPR036837">
    <property type="entry name" value="Cation_efflux_CTD_sf"/>
</dbReference>
<dbReference type="InterPro" id="IPR050291">
    <property type="entry name" value="CDF_Transporter"/>
</dbReference>
<accession>A0A6A7C2H7</accession>
<proteinExistence type="predicted"/>
<dbReference type="Gene3D" id="3.30.70.1350">
    <property type="entry name" value="Cation efflux protein, cytoplasmic domain"/>
    <property type="match status" value="1"/>
</dbReference>
<evidence type="ECO:0000259" key="9">
    <source>
        <dbReference type="Pfam" id="PF16916"/>
    </source>
</evidence>
<evidence type="ECO:0000256" key="3">
    <source>
        <dbReference type="ARBA" id="ARBA00022692"/>
    </source>
</evidence>
<keyword evidence="4 7" id="KW-1133">Transmembrane helix</keyword>
<dbReference type="Proteomes" id="UP000799421">
    <property type="component" value="Unassembled WGS sequence"/>
</dbReference>
<keyword evidence="5 7" id="KW-0472">Membrane</keyword>
<keyword evidence="11" id="KW-1185">Reference proteome</keyword>
<dbReference type="FunFam" id="3.30.70.1350:FF:000003">
    <property type="entry name" value="Cation diffusion facilitator 1"/>
    <property type="match status" value="1"/>
</dbReference>
<evidence type="ECO:0000259" key="8">
    <source>
        <dbReference type="Pfam" id="PF01545"/>
    </source>
</evidence>
<dbReference type="Pfam" id="PF01545">
    <property type="entry name" value="Cation_efflux"/>
    <property type="match status" value="1"/>
</dbReference>
<feature type="domain" description="Cation efflux protein cytoplasmic" evidence="9">
    <location>
        <begin position="319"/>
        <end position="380"/>
    </location>
</feature>
<dbReference type="GO" id="GO:0008324">
    <property type="term" value="F:monoatomic cation transmembrane transporter activity"/>
    <property type="evidence" value="ECO:0007669"/>
    <property type="project" value="InterPro"/>
</dbReference>
<dbReference type="OrthoDB" id="78296at2759"/>
<dbReference type="InterPro" id="IPR002524">
    <property type="entry name" value="Cation_efflux"/>
</dbReference>
<feature type="region of interest" description="Disordered" evidence="6">
    <location>
        <begin position="1"/>
        <end position="22"/>
    </location>
</feature>
<feature type="transmembrane region" description="Helical" evidence="7">
    <location>
        <begin position="211"/>
        <end position="232"/>
    </location>
</feature>
<reference evidence="10" key="1">
    <citation type="journal article" date="2020" name="Stud. Mycol.">
        <title>101 Dothideomycetes genomes: a test case for predicting lifestyles and emergence of pathogens.</title>
        <authorList>
            <person name="Haridas S."/>
            <person name="Albert R."/>
            <person name="Binder M."/>
            <person name="Bloem J."/>
            <person name="Labutti K."/>
            <person name="Salamov A."/>
            <person name="Andreopoulos B."/>
            <person name="Baker S."/>
            <person name="Barry K."/>
            <person name="Bills G."/>
            <person name="Bluhm B."/>
            <person name="Cannon C."/>
            <person name="Castanera R."/>
            <person name="Culley D."/>
            <person name="Daum C."/>
            <person name="Ezra D."/>
            <person name="Gonzalez J."/>
            <person name="Henrissat B."/>
            <person name="Kuo A."/>
            <person name="Liang C."/>
            <person name="Lipzen A."/>
            <person name="Lutzoni F."/>
            <person name="Magnuson J."/>
            <person name="Mondo S."/>
            <person name="Nolan M."/>
            <person name="Ohm R."/>
            <person name="Pangilinan J."/>
            <person name="Park H.-J."/>
            <person name="Ramirez L."/>
            <person name="Alfaro M."/>
            <person name="Sun H."/>
            <person name="Tritt A."/>
            <person name="Yoshinaga Y."/>
            <person name="Zwiers L.-H."/>
            <person name="Turgeon B."/>
            <person name="Goodwin S."/>
            <person name="Spatafora J."/>
            <person name="Crous P."/>
            <person name="Grigoriev I."/>
        </authorList>
    </citation>
    <scope>NUCLEOTIDE SEQUENCE</scope>
    <source>
        <strain evidence="10">CBS 480.64</strain>
    </source>
</reference>
<evidence type="ECO:0000256" key="6">
    <source>
        <dbReference type="SAM" id="MobiDB-lite"/>
    </source>
</evidence>
<feature type="transmembrane region" description="Helical" evidence="7">
    <location>
        <begin position="172"/>
        <end position="199"/>
    </location>
</feature>
<dbReference type="SUPFAM" id="SSF161111">
    <property type="entry name" value="Cation efflux protein transmembrane domain-like"/>
    <property type="match status" value="1"/>
</dbReference>
<evidence type="ECO:0000256" key="4">
    <source>
        <dbReference type="ARBA" id="ARBA00022989"/>
    </source>
</evidence>
<feature type="domain" description="Cation efflux protein transmembrane" evidence="8">
    <location>
        <begin position="107"/>
        <end position="300"/>
    </location>
</feature>
<dbReference type="PANTHER" id="PTHR43840:SF12">
    <property type="entry name" value="CATION DIFFUSION FACILITATOR 1 (AFU_ORTHOLOGUE AFUA_1G14440)"/>
    <property type="match status" value="1"/>
</dbReference>
<dbReference type="InterPro" id="IPR058533">
    <property type="entry name" value="Cation_efflux_TM"/>
</dbReference>
<dbReference type="GO" id="GO:0016020">
    <property type="term" value="C:membrane"/>
    <property type="evidence" value="ECO:0007669"/>
    <property type="project" value="UniProtKB-SubCell"/>
</dbReference>
<sequence>MRNSMEEGDTERGTGLPGYNDVNDPFKLRDALMTDEQMAAIKANSRRKRIPLGKSPRAALHAHKLRGFYRQQNEKIERWLKPVHEHVQDARDEQGSDALQYRIAVGASLIANILLAVIQLYAAIGAGSLSLFATAADAVCDPLSNLTLLLCHRAVNRVDPRKYPSGKARIETAGNITFGFVMACISVILITVSSIQLLQNEGRNELKPLKLTPIIVVGVAFLTKFSLFIYCFALRNKYSQVRILWLDHRNDMLINGFGLTTAILGSRIAWWIDPAGAIAISILIAGIWIRTCYSEFQLLIGQSADTAFLQHVTYISMTHSPLITQLDTVRAWHSGPRLIVEVDVVVDKVRTVEETHDVAEDLQRKLESLPDVERCYVHVDYETSHAPEHFWKKEL</sequence>
<dbReference type="PANTHER" id="PTHR43840">
    <property type="entry name" value="MITOCHONDRIAL METAL TRANSPORTER 1-RELATED"/>
    <property type="match status" value="1"/>
</dbReference>
<evidence type="ECO:0000256" key="5">
    <source>
        <dbReference type="ARBA" id="ARBA00023136"/>
    </source>
</evidence>
<protein>
    <submittedName>
        <fullName evidence="10">Cation diffusion facilitator 1</fullName>
    </submittedName>
</protein>
<keyword evidence="2" id="KW-0813">Transport</keyword>
<feature type="transmembrane region" description="Helical" evidence="7">
    <location>
        <begin position="101"/>
        <end position="124"/>
    </location>
</feature>
<dbReference type="AlphaFoldDB" id="A0A6A7C2H7"/>
<dbReference type="Pfam" id="PF16916">
    <property type="entry name" value="ZT_dimer"/>
    <property type="match status" value="1"/>
</dbReference>
<name>A0A6A7C2H7_9PEZI</name>
<gene>
    <name evidence="10" type="ORF">K470DRAFT_281691</name>
</gene>
<dbReference type="NCBIfam" id="TIGR01297">
    <property type="entry name" value="CDF"/>
    <property type="match status" value="1"/>
</dbReference>
<dbReference type="GO" id="GO:0098771">
    <property type="term" value="P:inorganic ion homeostasis"/>
    <property type="evidence" value="ECO:0007669"/>
    <property type="project" value="UniProtKB-ARBA"/>
</dbReference>
<dbReference type="Gene3D" id="1.20.1510.10">
    <property type="entry name" value="Cation efflux protein transmembrane domain"/>
    <property type="match status" value="1"/>
</dbReference>
<dbReference type="SUPFAM" id="SSF160240">
    <property type="entry name" value="Cation efflux protein cytoplasmic domain-like"/>
    <property type="match status" value="1"/>
</dbReference>
<keyword evidence="3 7" id="KW-0812">Transmembrane</keyword>
<evidence type="ECO:0000313" key="10">
    <source>
        <dbReference type="EMBL" id="KAF2861229.1"/>
    </source>
</evidence>
<dbReference type="InterPro" id="IPR027470">
    <property type="entry name" value="Cation_efflux_CTD"/>
</dbReference>
<evidence type="ECO:0000256" key="2">
    <source>
        <dbReference type="ARBA" id="ARBA00022448"/>
    </source>
</evidence>
<dbReference type="EMBL" id="MU005974">
    <property type="protein sequence ID" value="KAF2861229.1"/>
    <property type="molecule type" value="Genomic_DNA"/>
</dbReference>
<organism evidence="10 11">
    <name type="scientific">Piedraia hortae CBS 480.64</name>
    <dbReference type="NCBI Taxonomy" id="1314780"/>
    <lineage>
        <taxon>Eukaryota</taxon>
        <taxon>Fungi</taxon>
        <taxon>Dikarya</taxon>
        <taxon>Ascomycota</taxon>
        <taxon>Pezizomycotina</taxon>
        <taxon>Dothideomycetes</taxon>
        <taxon>Dothideomycetidae</taxon>
        <taxon>Capnodiales</taxon>
        <taxon>Piedraiaceae</taxon>
        <taxon>Piedraia</taxon>
    </lineage>
</organism>
<dbReference type="InterPro" id="IPR027469">
    <property type="entry name" value="Cation_efflux_TMD_sf"/>
</dbReference>
<feature type="transmembrane region" description="Helical" evidence="7">
    <location>
        <begin position="276"/>
        <end position="293"/>
    </location>
</feature>